<feature type="region of interest" description="Disordered" evidence="1">
    <location>
        <begin position="264"/>
        <end position="347"/>
    </location>
</feature>
<keyword evidence="2" id="KW-0472">Membrane</keyword>
<reference evidence="4 5" key="1">
    <citation type="journal article" date="2019" name="Nat. Ecol. Evol.">
        <title>Megaphylogeny resolves global patterns of mushroom evolution.</title>
        <authorList>
            <person name="Varga T."/>
            <person name="Krizsan K."/>
            <person name="Foldi C."/>
            <person name="Dima B."/>
            <person name="Sanchez-Garcia M."/>
            <person name="Sanchez-Ramirez S."/>
            <person name="Szollosi G.J."/>
            <person name="Szarkandi J.G."/>
            <person name="Papp V."/>
            <person name="Albert L."/>
            <person name="Andreopoulos W."/>
            <person name="Angelini C."/>
            <person name="Antonin V."/>
            <person name="Barry K.W."/>
            <person name="Bougher N.L."/>
            <person name="Buchanan P."/>
            <person name="Buyck B."/>
            <person name="Bense V."/>
            <person name="Catcheside P."/>
            <person name="Chovatia M."/>
            <person name="Cooper J."/>
            <person name="Damon W."/>
            <person name="Desjardin D."/>
            <person name="Finy P."/>
            <person name="Geml J."/>
            <person name="Haridas S."/>
            <person name="Hughes K."/>
            <person name="Justo A."/>
            <person name="Karasinski D."/>
            <person name="Kautmanova I."/>
            <person name="Kiss B."/>
            <person name="Kocsube S."/>
            <person name="Kotiranta H."/>
            <person name="LaButti K.M."/>
            <person name="Lechner B.E."/>
            <person name="Liimatainen K."/>
            <person name="Lipzen A."/>
            <person name="Lukacs Z."/>
            <person name="Mihaltcheva S."/>
            <person name="Morgado L.N."/>
            <person name="Niskanen T."/>
            <person name="Noordeloos M.E."/>
            <person name="Ohm R.A."/>
            <person name="Ortiz-Santana B."/>
            <person name="Ovrebo C."/>
            <person name="Racz N."/>
            <person name="Riley R."/>
            <person name="Savchenko A."/>
            <person name="Shiryaev A."/>
            <person name="Soop K."/>
            <person name="Spirin V."/>
            <person name="Szebenyi C."/>
            <person name="Tomsovsky M."/>
            <person name="Tulloss R.E."/>
            <person name="Uehling J."/>
            <person name="Grigoriev I.V."/>
            <person name="Vagvolgyi C."/>
            <person name="Papp T."/>
            <person name="Martin F.M."/>
            <person name="Miettinen O."/>
            <person name="Hibbett D.S."/>
            <person name="Nagy L.G."/>
        </authorList>
    </citation>
    <scope>NUCLEOTIDE SEQUENCE [LARGE SCALE GENOMIC DNA]</scope>
    <source>
        <strain evidence="4 5">CBS 309.79</strain>
    </source>
</reference>
<dbReference type="AlphaFoldDB" id="A0A5C3QLD5"/>
<evidence type="ECO:0000256" key="2">
    <source>
        <dbReference type="SAM" id="Phobius"/>
    </source>
</evidence>
<keyword evidence="2" id="KW-1133">Transmembrane helix</keyword>
<name>A0A5C3QLD5_9AGAR</name>
<keyword evidence="5" id="KW-1185">Reference proteome</keyword>
<dbReference type="Pfam" id="PF20152">
    <property type="entry name" value="DUF6534"/>
    <property type="match status" value="1"/>
</dbReference>
<feature type="transmembrane region" description="Helical" evidence="2">
    <location>
        <begin position="149"/>
        <end position="169"/>
    </location>
</feature>
<sequence length="347" mass="38232">MMVFLVKAHRQSKLPATVSKIQSLMRYSVETGLITSFTAIFTLALFLGMKNTNYLYLLYFSLSKVYANTLLATLNARTALVNSAHKPTRSSGSGISSQTHHNSNYLWRDMELRPADTGSTGVHGIHTTAVDIDISNNDSVQALELKCSYALILMIVSLVLVMIRMQAGWWSNTVVDVGGSVPAALLSRAIPVLLLILLIDLPLTAGVGRLFQLSTTNLLLEARCRELENRLAITQVTNTADFTTNDQAVVTSIAQLAVIDETPVVTPSTDSENKQQKEEKARAQARKEGVLRRGRWSEKRRRRPQGKFTKVAPKRRPLPPVIPKPNGARSVLDDEALDVPVAEVESE</sequence>
<evidence type="ECO:0000313" key="4">
    <source>
        <dbReference type="EMBL" id="TFL01291.1"/>
    </source>
</evidence>
<organism evidence="4 5">
    <name type="scientific">Pterulicium gracile</name>
    <dbReference type="NCBI Taxonomy" id="1884261"/>
    <lineage>
        <taxon>Eukaryota</taxon>
        <taxon>Fungi</taxon>
        <taxon>Dikarya</taxon>
        <taxon>Basidiomycota</taxon>
        <taxon>Agaricomycotina</taxon>
        <taxon>Agaricomycetes</taxon>
        <taxon>Agaricomycetidae</taxon>
        <taxon>Agaricales</taxon>
        <taxon>Pleurotineae</taxon>
        <taxon>Pterulaceae</taxon>
        <taxon>Pterulicium</taxon>
    </lineage>
</organism>
<evidence type="ECO:0000313" key="5">
    <source>
        <dbReference type="Proteomes" id="UP000305067"/>
    </source>
</evidence>
<feature type="transmembrane region" description="Helical" evidence="2">
    <location>
        <begin position="54"/>
        <end position="76"/>
    </location>
</feature>
<protein>
    <recommendedName>
        <fullName evidence="3">DUF6534 domain-containing protein</fullName>
    </recommendedName>
</protein>
<feature type="compositionally biased region" description="Basic and acidic residues" evidence="1">
    <location>
        <begin position="271"/>
        <end position="297"/>
    </location>
</feature>
<evidence type="ECO:0000256" key="1">
    <source>
        <dbReference type="SAM" id="MobiDB-lite"/>
    </source>
</evidence>
<evidence type="ECO:0000259" key="3">
    <source>
        <dbReference type="Pfam" id="PF20152"/>
    </source>
</evidence>
<dbReference type="InterPro" id="IPR045339">
    <property type="entry name" value="DUF6534"/>
</dbReference>
<dbReference type="EMBL" id="ML178825">
    <property type="protein sequence ID" value="TFL01291.1"/>
    <property type="molecule type" value="Genomic_DNA"/>
</dbReference>
<accession>A0A5C3QLD5</accession>
<feature type="domain" description="DUF6534" evidence="3">
    <location>
        <begin position="3"/>
        <end position="78"/>
    </location>
</feature>
<keyword evidence="2" id="KW-0812">Transmembrane</keyword>
<gene>
    <name evidence="4" type="ORF">BDV98DRAFT_619860</name>
</gene>
<feature type="transmembrane region" description="Helical" evidence="2">
    <location>
        <begin position="189"/>
        <end position="211"/>
    </location>
</feature>
<dbReference type="Proteomes" id="UP000305067">
    <property type="component" value="Unassembled WGS sequence"/>
</dbReference>
<proteinExistence type="predicted"/>
<feature type="transmembrane region" description="Helical" evidence="2">
    <location>
        <begin position="27"/>
        <end position="48"/>
    </location>
</feature>